<name>A0A8X6V1Z7_TRICX</name>
<evidence type="ECO:0000313" key="2">
    <source>
        <dbReference type="Proteomes" id="UP000887159"/>
    </source>
</evidence>
<dbReference type="AlphaFoldDB" id="A0A8X6V1Z7"/>
<gene>
    <name evidence="1" type="ORF">TNCV_1741571</name>
</gene>
<proteinExistence type="predicted"/>
<protein>
    <submittedName>
        <fullName evidence="1">Uncharacterized protein</fullName>
    </submittedName>
</protein>
<keyword evidence="2" id="KW-1185">Reference proteome</keyword>
<comment type="caution">
    <text evidence="1">The sequence shown here is derived from an EMBL/GenBank/DDBJ whole genome shotgun (WGS) entry which is preliminary data.</text>
</comment>
<reference evidence="1" key="1">
    <citation type="submission" date="2020-08" db="EMBL/GenBank/DDBJ databases">
        <title>Multicomponent nature underlies the extraordinary mechanical properties of spider dragline silk.</title>
        <authorList>
            <person name="Kono N."/>
            <person name="Nakamura H."/>
            <person name="Mori M."/>
            <person name="Yoshida Y."/>
            <person name="Ohtoshi R."/>
            <person name="Malay A.D."/>
            <person name="Moran D.A.P."/>
            <person name="Tomita M."/>
            <person name="Numata K."/>
            <person name="Arakawa K."/>
        </authorList>
    </citation>
    <scope>NUCLEOTIDE SEQUENCE</scope>
</reference>
<dbReference type="Proteomes" id="UP000887159">
    <property type="component" value="Unassembled WGS sequence"/>
</dbReference>
<dbReference type="EMBL" id="BMAU01021142">
    <property type="protein sequence ID" value="GFX92237.1"/>
    <property type="molecule type" value="Genomic_DNA"/>
</dbReference>
<accession>A0A8X6V1Z7</accession>
<sequence>MSKYHTNLQNPADVIIMDLDRLMDLSKYELDFQSMKDKNNLLADYISQEKHGHADMSADIALPTLIYTQTINALITKELSDEIILAAQDADDDIQKKN</sequence>
<evidence type="ECO:0000313" key="1">
    <source>
        <dbReference type="EMBL" id="GFX92237.1"/>
    </source>
</evidence>
<organism evidence="1 2">
    <name type="scientific">Trichonephila clavipes</name>
    <name type="common">Golden silk orbweaver</name>
    <name type="synonym">Nephila clavipes</name>
    <dbReference type="NCBI Taxonomy" id="2585209"/>
    <lineage>
        <taxon>Eukaryota</taxon>
        <taxon>Metazoa</taxon>
        <taxon>Ecdysozoa</taxon>
        <taxon>Arthropoda</taxon>
        <taxon>Chelicerata</taxon>
        <taxon>Arachnida</taxon>
        <taxon>Araneae</taxon>
        <taxon>Araneomorphae</taxon>
        <taxon>Entelegynae</taxon>
        <taxon>Araneoidea</taxon>
        <taxon>Nephilidae</taxon>
        <taxon>Trichonephila</taxon>
    </lineage>
</organism>